<evidence type="ECO:0000313" key="2">
    <source>
        <dbReference type="Proteomes" id="UP000495940"/>
    </source>
</evidence>
<keyword evidence="2" id="KW-1185">Reference proteome</keyword>
<dbReference type="Proteomes" id="UP000495940">
    <property type="component" value="Chromosome"/>
</dbReference>
<name>A0A6G5RSK1_9ACTN</name>
<proteinExistence type="predicted"/>
<dbReference type="AlphaFoldDB" id="A0A6G5RSK1"/>
<sequence>MYTRLHTACPAAPRAWTVELRSQAGQLVLTCLQCPSGGRPVTAASARSAALAHLARHARADLRAPHLRTCHCHERGCGWHRRHRGCAGPIRLLLSCERGGRVWRLADACGACAAATAHAAVVPDTVLAQTPCLPSGGLRRRRTRGPGEHVRVAEILSYLAVALPSDTSAGARLIALQVALRVNAVLRVDLPAGLLRSLRIDSPAACRELERARWLSVVAGPGTEGVALQLRDATLLTQAPARPDRRRAADWALRRGSLARTRGTEPRLQLLGVYLAAYSDPDLGVGLREYDRVVHDCGMPDHRLSRALHDLADNGVLKTWQICPDSGDLHWKLSPGQR</sequence>
<accession>A0A6G5RSK1</accession>
<organism evidence="1 2">
    <name type="scientific">Streptomyces hawaiiensis</name>
    <dbReference type="NCBI Taxonomy" id="67305"/>
    <lineage>
        <taxon>Bacteria</taxon>
        <taxon>Bacillati</taxon>
        <taxon>Actinomycetota</taxon>
        <taxon>Actinomycetes</taxon>
        <taxon>Kitasatosporales</taxon>
        <taxon>Streptomycetaceae</taxon>
        <taxon>Streptomyces</taxon>
    </lineage>
</organism>
<dbReference type="EMBL" id="CP021978">
    <property type="protein sequence ID" value="QCD60821.1"/>
    <property type="molecule type" value="Genomic_DNA"/>
</dbReference>
<dbReference type="KEGG" id="shaw:CEB94_29420"/>
<protein>
    <submittedName>
        <fullName evidence="1">Uncharacterized protein</fullName>
    </submittedName>
</protein>
<reference evidence="1 2" key="1">
    <citation type="submission" date="2017-06" db="EMBL/GenBank/DDBJ databases">
        <title>Complete Genome Sequence of Streptomyces hawaiiensis NRRL 15010 and insights into acyldepsipeptides biosynthesis.</title>
        <authorList>
            <person name="Mariita R.M."/>
            <person name="Sello J.K."/>
        </authorList>
    </citation>
    <scope>NUCLEOTIDE SEQUENCE [LARGE SCALE GENOMIC DNA]</scope>
    <source>
        <strain evidence="1 2">ATCC 12236</strain>
    </source>
</reference>
<evidence type="ECO:0000313" key="1">
    <source>
        <dbReference type="EMBL" id="QCD60821.1"/>
    </source>
</evidence>
<gene>
    <name evidence="1" type="ORF">CEB94_29420</name>
</gene>